<dbReference type="Proteomes" id="UP001328107">
    <property type="component" value="Unassembled WGS sequence"/>
</dbReference>
<reference evidence="3" key="1">
    <citation type="submission" date="2022-10" db="EMBL/GenBank/DDBJ databases">
        <title>Genome assembly of Pristionchus species.</title>
        <authorList>
            <person name="Yoshida K."/>
            <person name="Sommer R.J."/>
        </authorList>
    </citation>
    <scope>NUCLEOTIDE SEQUENCE [LARGE SCALE GENOMIC DNA]</scope>
    <source>
        <strain evidence="3">RS5460</strain>
    </source>
</reference>
<evidence type="ECO:0000313" key="2">
    <source>
        <dbReference type="EMBL" id="GMR59527.1"/>
    </source>
</evidence>
<dbReference type="EMBL" id="BTRK01000006">
    <property type="protein sequence ID" value="GMR59527.1"/>
    <property type="molecule type" value="Genomic_DNA"/>
</dbReference>
<gene>
    <name evidence="2" type="ORF">PMAYCL1PPCAC_29722</name>
</gene>
<sequence>MLLFSLLLLCHFPFASLIKCINNYRIAPKPMKIPLTIVKCPSTYICFQGESVFDGSYENVNVDTRGCMSRKRVKELLTDDRLGGLIRAPEEIESILESSSFNLRISFEYIDYSFCTSDFCNSSASTSIFCSLLLLLLLFH</sequence>
<comment type="caution">
    <text evidence="2">The sequence shown here is derived from an EMBL/GenBank/DDBJ whole genome shotgun (WGS) entry which is preliminary data.</text>
</comment>
<protein>
    <submittedName>
        <fullName evidence="2">Uncharacterized protein</fullName>
    </submittedName>
</protein>
<evidence type="ECO:0000313" key="3">
    <source>
        <dbReference type="Proteomes" id="UP001328107"/>
    </source>
</evidence>
<dbReference type="AlphaFoldDB" id="A0AAN5DC99"/>
<accession>A0AAN5DC99</accession>
<keyword evidence="1" id="KW-0732">Signal</keyword>
<feature type="chain" id="PRO_5042912150" evidence="1">
    <location>
        <begin position="18"/>
        <end position="140"/>
    </location>
</feature>
<name>A0AAN5DC99_9BILA</name>
<feature type="signal peptide" evidence="1">
    <location>
        <begin position="1"/>
        <end position="17"/>
    </location>
</feature>
<organism evidence="2 3">
    <name type="scientific">Pristionchus mayeri</name>
    <dbReference type="NCBI Taxonomy" id="1317129"/>
    <lineage>
        <taxon>Eukaryota</taxon>
        <taxon>Metazoa</taxon>
        <taxon>Ecdysozoa</taxon>
        <taxon>Nematoda</taxon>
        <taxon>Chromadorea</taxon>
        <taxon>Rhabditida</taxon>
        <taxon>Rhabditina</taxon>
        <taxon>Diplogasteromorpha</taxon>
        <taxon>Diplogasteroidea</taxon>
        <taxon>Neodiplogasteridae</taxon>
        <taxon>Pristionchus</taxon>
    </lineage>
</organism>
<proteinExistence type="predicted"/>
<keyword evidence="3" id="KW-1185">Reference proteome</keyword>
<evidence type="ECO:0000256" key="1">
    <source>
        <dbReference type="SAM" id="SignalP"/>
    </source>
</evidence>